<dbReference type="Pfam" id="PF03219">
    <property type="entry name" value="TLC"/>
    <property type="match status" value="1"/>
</dbReference>
<name>A0A7S0UWW6_9CHLO</name>
<evidence type="ECO:0000256" key="5">
    <source>
        <dbReference type="ARBA" id="ARBA00022840"/>
    </source>
</evidence>
<evidence type="ECO:0000256" key="1">
    <source>
        <dbReference type="ARBA" id="ARBA00004141"/>
    </source>
</evidence>
<keyword evidence="2 8" id="KW-0813">Transport</keyword>
<feature type="transmembrane region" description="Helical" evidence="8">
    <location>
        <begin position="454"/>
        <end position="476"/>
    </location>
</feature>
<accession>A0A7S0UWW6</accession>
<evidence type="ECO:0000256" key="2">
    <source>
        <dbReference type="ARBA" id="ARBA00022448"/>
    </source>
</evidence>
<organism evidence="10">
    <name type="scientific">Polytomella parva</name>
    <dbReference type="NCBI Taxonomy" id="51329"/>
    <lineage>
        <taxon>Eukaryota</taxon>
        <taxon>Viridiplantae</taxon>
        <taxon>Chlorophyta</taxon>
        <taxon>core chlorophytes</taxon>
        <taxon>Chlorophyceae</taxon>
        <taxon>CS clade</taxon>
        <taxon>Chlamydomonadales</taxon>
        <taxon>Chlamydomonadaceae</taxon>
        <taxon>Polytomella</taxon>
    </lineage>
</organism>
<keyword evidence="3 8" id="KW-0812">Transmembrane</keyword>
<keyword evidence="5 8" id="KW-0067">ATP-binding</keyword>
<feature type="transmembrane region" description="Helical" evidence="8">
    <location>
        <begin position="425"/>
        <end position="448"/>
    </location>
</feature>
<dbReference type="GO" id="GO:0005471">
    <property type="term" value="F:ATP:ADP antiporter activity"/>
    <property type="evidence" value="ECO:0007669"/>
    <property type="project" value="InterPro"/>
</dbReference>
<comment type="similarity">
    <text evidence="8">Belongs to the ADP/ATP translocase tlc family.</text>
</comment>
<keyword evidence="8" id="KW-0150">Chloroplast</keyword>
<feature type="transmembrane region" description="Helical" evidence="8">
    <location>
        <begin position="92"/>
        <end position="111"/>
    </location>
</feature>
<evidence type="ECO:0000256" key="3">
    <source>
        <dbReference type="ARBA" id="ARBA00022692"/>
    </source>
</evidence>
<feature type="transmembrane region" description="Helical" evidence="8">
    <location>
        <begin position="162"/>
        <end position="182"/>
    </location>
</feature>
<dbReference type="PANTHER" id="PTHR31187">
    <property type="match status" value="1"/>
</dbReference>
<keyword evidence="8" id="KW-0934">Plastid</keyword>
<feature type="transmembrane region" description="Helical" evidence="8">
    <location>
        <begin position="356"/>
        <end position="374"/>
    </location>
</feature>
<evidence type="ECO:0000256" key="9">
    <source>
        <dbReference type="SAM" id="Coils"/>
    </source>
</evidence>
<keyword evidence="4 8" id="KW-0547">Nucleotide-binding</keyword>
<sequence>MSFLLQKPVVAPRATLQRKATPVLGARVSPVKAFNGVKPTICGQPRLVQTALPKVVPQPAVQENVRPVVASASSDASKPAEKKHFLGVAPLTWAKVIPLSLMFFCILFNYTVLRSCKDVLIITAPGSGAEVIPFLKVLNLPVAVGFTLYYSALAGRLSREQLFYAVLLPFIVFFGLFALVVYPNKESLQPNAVCDLLASKLPEGFAGPIALLRNWAYVCFFMMAEIWGSVVISLLFWGTANQIMTVEEAGQFYPFFGMGANVSLVIAGRAIQYFSVVKDNLPAGVDGWGVALNGLMSMVVFSGACICGLYWALQNLVVPRMTPISADQMAGSKKKKKNKQKMSIGDSLKFLASSPYILDMATMVISFGICINLVEVTWKAKLKAQYPNPAEFSAFMGAFSEATGVFTLGMMMVGRIVLGKFGWGVTALATPTVLLVTAILFFALVLAGDVLKGPLAPFGITPLYAAVLVGALQNIFSRSSKYSLFDPCKEMAYIPLDPVMQAQGKAAIDVMGNLIGKSGGAAVQQTLIVLCGSLNNSTPYIGVLLTGIILAWMRSCVSLNTQFQAKYKEYKERAAAAQAAADAAKKDGPEKSA</sequence>
<evidence type="ECO:0000256" key="6">
    <source>
        <dbReference type="ARBA" id="ARBA00022989"/>
    </source>
</evidence>
<reference evidence="10" key="1">
    <citation type="submission" date="2021-01" db="EMBL/GenBank/DDBJ databases">
        <authorList>
            <person name="Corre E."/>
            <person name="Pelletier E."/>
            <person name="Niang G."/>
            <person name="Scheremetjew M."/>
            <person name="Finn R."/>
            <person name="Kale V."/>
            <person name="Holt S."/>
            <person name="Cochrane G."/>
            <person name="Meng A."/>
            <person name="Brown T."/>
            <person name="Cohen L."/>
        </authorList>
    </citation>
    <scope>NUCLEOTIDE SEQUENCE</scope>
    <source>
        <strain evidence="10">SAG 63-3</strain>
    </source>
</reference>
<dbReference type="GO" id="GO:0005524">
    <property type="term" value="F:ATP binding"/>
    <property type="evidence" value="ECO:0007669"/>
    <property type="project" value="UniProtKB-KW"/>
</dbReference>
<feature type="transmembrane region" description="Helical" evidence="8">
    <location>
        <begin position="215"/>
        <end position="240"/>
    </location>
</feature>
<dbReference type="PANTHER" id="PTHR31187:SF13">
    <property type="entry name" value="ADP,ATP CARRIER PROTEIN 1, CHLOROPLASTIC"/>
    <property type="match status" value="1"/>
</dbReference>
<feature type="transmembrane region" description="Helical" evidence="8">
    <location>
        <begin position="394"/>
        <end position="413"/>
    </location>
</feature>
<proteinExistence type="inferred from homology"/>
<keyword evidence="9" id="KW-0175">Coiled coil</keyword>
<evidence type="ECO:0000256" key="4">
    <source>
        <dbReference type="ARBA" id="ARBA00022741"/>
    </source>
</evidence>
<evidence type="ECO:0000256" key="7">
    <source>
        <dbReference type="ARBA" id="ARBA00023136"/>
    </source>
</evidence>
<dbReference type="GO" id="GO:0031969">
    <property type="term" value="C:chloroplast membrane"/>
    <property type="evidence" value="ECO:0007669"/>
    <property type="project" value="UniProtKB-SubCell"/>
</dbReference>
<evidence type="ECO:0000313" key="10">
    <source>
        <dbReference type="EMBL" id="CAD8771371.1"/>
    </source>
</evidence>
<protein>
    <recommendedName>
        <fullName evidence="8">ADP,ATP carrier protein</fullName>
    </recommendedName>
</protein>
<dbReference type="AlphaFoldDB" id="A0A7S0UWW6"/>
<dbReference type="NCBIfam" id="TIGR00769">
    <property type="entry name" value="AAA"/>
    <property type="match status" value="1"/>
</dbReference>
<dbReference type="InterPro" id="IPR004667">
    <property type="entry name" value="ADP_ATP_car_bac_type"/>
</dbReference>
<keyword evidence="7 8" id="KW-0472">Membrane</keyword>
<gene>
    <name evidence="10" type="ORF">PPAR00522_LOCUS7774</name>
</gene>
<feature type="coiled-coil region" evidence="9">
    <location>
        <begin position="560"/>
        <end position="587"/>
    </location>
</feature>
<feature type="transmembrane region" description="Helical" evidence="8">
    <location>
        <begin position="252"/>
        <end position="271"/>
    </location>
</feature>
<evidence type="ECO:0000256" key="8">
    <source>
        <dbReference type="RuleBase" id="RU363121"/>
    </source>
</evidence>
<comment type="subcellular location">
    <subcellularLocation>
        <location evidence="1">Membrane</location>
        <topology evidence="1">Multi-pass membrane protein</topology>
    </subcellularLocation>
    <subcellularLocation>
        <location evidence="8">Plastid</location>
        <location evidence="8">Chloroplast membrane</location>
        <topology evidence="8">Multi-pass membrane protein</topology>
    </subcellularLocation>
</comment>
<feature type="transmembrane region" description="Helical" evidence="8">
    <location>
        <begin position="291"/>
        <end position="313"/>
    </location>
</feature>
<dbReference type="EMBL" id="HBFM01012402">
    <property type="protein sequence ID" value="CAD8771371.1"/>
    <property type="molecule type" value="Transcribed_RNA"/>
</dbReference>
<keyword evidence="6 8" id="KW-1133">Transmembrane helix</keyword>
<feature type="transmembrane region" description="Helical" evidence="8">
    <location>
        <begin position="131"/>
        <end position="150"/>
    </location>
</feature>